<sequence length="138" mass="15291">MKTIIKTLGLKTMILCLYFVCTGSLTSQNQTIETNKTNKSTIAEKSSVTYSLQSNLDSVSQGQSIIFVVFNDENGGPAEFTNYDWTVYDYDTGSPLEYYYDQTSPYFSIKFDTPGTFLVTAEYGNGSGNVDKTVTITP</sequence>
<keyword evidence="1" id="KW-0732">Signal</keyword>
<organism evidence="2 3">
    <name type="scientific">Flavivirga rizhaonensis</name>
    <dbReference type="NCBI Taxonomy" id="2559571"/>
    <lineage>
        <taxon>Bacteria</taxon>
        <taxon>Pseudomonadati</taxon>
        <taxon>Bacteroidota</taxon>
        <taxon>Flavobacteriia</taxon>
        <taxon>Flavobacteriales</taxon>
        <taxon>Flavobacteriaceae</taxon>
        <taxon>Flavivirga</taxon>
    </lineage>
</organism>
<dbReference type="EMBL" id="SRSO01000029">
    <property type="protein sequence ID" value="TGV01023.1"/>
    <property type="molecule type" value="Genomic_DNA"/>
</dbReference>
<dbReference type="Proteomes" id="UP000307602">
    <property type="component" value="Unassembled WGS sequence"/>
</dbReference>
<comment type="caution">
    <text evidence="2">The sequence shown here is derived from an EMBL/GenBank/DDBJ whole genome shotgun (WGS) entry which is preliminary data.</text>
</comment>
<keyword evidence="3" id="KW-1185">Reference proteome</keyword>
<proteinExistence type="predicted"/>
<evidence type="ECO:0008006" key="4">
    <source>
        <dbReference type="Google" id="ProtNLM"/>
    </source>
</evidence>
<feature type="signal peptide" evidence="1">
    <location>
        <begin position="1"/>
        <end position="27"/>
    </location>
</feature>
<dbReference type="RefSeq" id="WP_135878465.1">
    <property type="nucleotide sequence ID" value="NZ_SRSO01000029.1"/>
</dbReference>
<evidence type="ECO:0000256" key="1">
    <source>
        <dbReference type="SAM" id="SignalP"/>
    </source>
</evidence>
<accession>A0A4S1DTB0</accession>
<reference evidence="2 3" key="1">
    <citation type="submission" date="2019-04" db="EMBL/GenBank/DDBJ databases">
        <authorList>
            <person name="Liu A."/>
        </authorList>
    </citation>
    <scope>NUCLEOTIDE SEQUENCE [LARGE SCALE GENOMIC DNA]</scope>
    <source>
        <strain evidence="2 3">RZ03</strain>
    </source>
</reference>
<gene>
    <name evidence="2" type="ORF">EM932_17300</name>
</gene>
<feature type="chain" id="PRO_5020348488" description="PKD domain-containing protein" evidence="1">
    <location>
        <begin position="28"/>
        <end position="138"/>
    </location>
</feature>
<protein>
    <recommendedName>
        <fullName evidence="4">PKD domain-containing protein</fullName>
    </recommendedName>
</protein>
<name>A0A4S1DTB0_9FLAO</name>
<evidence type="ECO:0000313" key="3">
    <source>
        <dbReference type="Proteomes" id="UP000307602"/>
    </source>
</evidence>
<evidence type="ECO:0000313" key="2">
    <source>
        <dbReference type="EMBL" id="TGV01023.1"/>
    </source>
</evidence>
<dbReference type="AlphaFoldDB" id="A0A4S1DTB0"/>